<evidence type="ECO:0000313" key="2">
    <source>
        <dbReference type="EMBL" id="EYA13625.1"/>
    </source>
</evidence>
<keyword evidence="2" id="KW-0449">Lipoprotein</keyword>
<proteinExistence type="predicted"/>
<dbReference type="AlphaFoldDB" id="A0AAN4SHI5"/>
<dbReference type="EMBL" id="JGEA01000029">
    <property type="protein sequence ID" value="EYA13625.1"/>
    <property type="molecule type" value="Genomic_DNA"/>
</dbReference>
<organism evidence="2 3">
    <name type="scientific">Bacteroides fragilis str. 1007-1-F #10</name>
    <dbReference type="NCBI Taxonomy" id="1339295"/>
    <lineage>
        <taxon>Bacteria</taxon>
        <taxon>Pseudomonadati</taxon>
        <taxon>Bacteroidota</taxon>
        <taxon>Bacteroidia</taxon>
        <taxon>Bacteroidales</taxon>
        <taxon>Bacteroidaceae</taxon>
        <taxon>Bacteroides</taxon>
    </lineage>
</organism>
<protein>
    <submittedName>
        <fullName evidence="2">Lipoprotein</fullName>
    </submittedName>
</protein>
<accession>A0AAN4SHI5</accession>
<feature type="chain" id="PRO_5043030932" evidence="1">
    <location>
        <begin position="23"/>
        <end position="204"/>
    </location>
</feature>
<reference evidence="2 3" key="1">
    <citation type="submission" date="2014-02" db="EMBL/GenBank/DDBJ databases">
        <authorList>
            <person name="Sears C."/>
            <person name="Carroll K."/>
            <person name="Sack B.R."/>
            <person name="Qadri F."/>
            <person name="Myers L.L."/>
            <person name="Chung G.-T."/>
            <person name="Escheverria P."/>
            <person name="Fraser C.M."/>
            <person name="Sadzewicz L."/>
            <person name="Shefchek K.A."/>
            <person name="Tallon L."/>
            <person name="Das S.P."/>
            <person name="Daugherty S."/>
            <person name="Mongodin E.F."/>
        </authorList>
    </citation>
    <scope>NUCLEOTIDE SEQUENCE [LARGE SCALE GENOMIC DNA]</scope>
    <source>
        <strain evidence="2 3">1007-1-F #10</strain>
    </source>
</reference>
<sequence length="204" mass="23959">MKNILAIIILLSFLSCSNQKKAEEIIRKNIESQTVNGYTYNALIFSKLSDALSNIKDEEKYKSIKVQYDKAEYNYIYDSIACRESYITDSINYGKAFADINKTSPSAVCKYEYEKYKKELQSLKDKYKPYSIGKGLVHIYICNTPFGDSLYYSRYVFDDEMKIKKQNQISFPIDTDSISEITQRIKNRKKVDIELNDNLWFWSF</sequence>
<gene>
    <name evidence="2" type="ORF">M104_3168</name>
</gene>
<keyword evidence="1" id="KW-0732">Signal</keyword>
<feature type="signal peptide" evidence="1">
    <location>
        <begin position="1"/>
        <end position="22"/>
    </location>
</feature>
<dbReference type="RefSeq" id="WP_032533627.1">
    <property type="nucleotide sequence ID" value="NZ_JGEA01000029.1"/>
</dbReference>
<evidence type="ECO:0000256" key="1">
    <source>
        <dbReference type="SAM" id="SignalP"/>
    </source>
</evidence>
<comment type="caution">
    <text evidence="2">The sequence shown here is derived from an EMBL/GenBank/DDBJ whole genome shotgun (WGS) entry which is preliminary data.</text>
</comment>
<evidence type="ECO:0000313" key="3">
    <source>
        <dbReference type="Proteomes" id="UP000022433"/>
    </source>
</evidence>
<name>A0AAN4SHI5_BACFG</name>
<dbReference type="Proteomes" id="UP000022433">
    <property type="component" value="Unassembled WGS sequence"/>
</dbReference>
<dbReference type="PROSITE" id="PS51257">
    <property type="entry name" value="PROKAR_LIPOPROTEIN"/>
    <property type="match status" value="1"/>
</dbReference>